<dbReference type="PANTHER" id="PTHR34401">
    <property type="entry name" value="PROTEIN CBG12388-RELATED"/>
    <property type="match status" value="1"/>
</dbReference>
<evidence type="ECO:0000256" key="1">
    <source>
        <dbReference type="SAM" id="SignalP"/>
    </source>
</evidence>
<reference evidence="2 3" key="1">
    <citation type="submission" date="2019-10" db="EMBL/GenBank/DDBJ databases">
        <title>Assembly and Annotation for the nematode Trichostrongylus colubriformis.</title>
        <authorList>
            <person name="Martin J."/>
        </authorList>
    </citation>
    <scope>NUCLEOTIDE SEQUENCE [LARGE SCALE GENOMIC DNA]</scope>
    <source>
        <strain evidence="2">G859</strain>
        <tissue evidence="2">Whole worm</tissue>
    </source>
</reference>
<evidence type="ECO:0000313" key="2">
    <source>
        <dbReference type="EMBL" id="KAK5967476.1"/>
    </source>
</evidence>
<dbReference type="Proteomes" id="UP001331761">
    <property type="component" value="Unassembled WGS sequence"/>
</dbReference>
<keyword evidence="3" id="KW-1185">Reference proteome</keyword>
<evidence type="ECO:0000313" key="3">
    <source>
        <dbReference type="Proteomes" id="UP001331761"/>
    </source>
</evidence>
<dbReference type="EMBL" id="WIXE01022432">
    <property type="protein sequence ID" value="KAK5967476.1"/>
    <property type="molecule type" value="Genomic_DNA"/>
</dbReference>
<proteinExistence type="predicted"/>
<feature type="chain" id="PRO_5042912010" evidence="1">
    <location>
        <begin position="23"/>
        <end position="214"/>
    </location>
</feature>
<keyword evidence="1" id="KW-0732">Signal</keyword>
<dbReference type="AlphaFoldDB" id="A0AAN8ESY6"/>
<comment type="caution">
    <text evidence="2">The sequence shown here is derived from an EMBL/GenBank/DDBJ whole genome shotgun (WGS) entry which is preliminary data.</text>
</comment>
<sequence>MLQKMLRVVLSLAAFILGVCNAQMIRQCTCQEMQPCSKYSSDIFFECGNRCQQHTSSLKVDFNTAKQCFEQIHGAMDAAVNCFSRSFGEACATGAPQQVQKRYLETLKIALANRFNSVLDRSGVRSELMNIFSAGQKFSNCQLKCLDRTAGYACVAKLGCGLALPPDNELVERMLQCSIQSGINTQSMQQLCHCLARTGSYSHLEYVCDKLVIS</sequence>
<dbReference type="PANTHER" id="PTHR34401:SF3">
    <property type="entry name" value="DB DOMAIN-CONTAINING PROTEIN"/>
    <property type="match status" value="1"/>
</dbReference>
<gene>
    <name evidence="2" type="ORF">GCK32_001756</name>
</gene>
<feature type="signal peptide" evidence="1">
    <location>
        <begin position="1"/>
        <end position="22"/>
    </location>
</feature>
<organism evidence="2 3">
    <name type="scientific">Trichostrongylus colubriformis</name>
    <name type="common">Black scour worm</name>
    <dbReference type="NCBI Taxonomy" id="6319"/>
    <lineage>
        <taxon>Eukaryota</taxon>
        <taxon>Metazoa</taxon>
        <taxon>Ecdysozoa</taxon>
        <taxon>Nematoda</taxon>
        <taxon>Chromadorea</taxon>
        <taxon>Rhabditida</taxon>
        <taxon>Rhabditina</taxon>
        <taxon>Rhabditomorpha</taxon>
        <taxon>Strongyloidea</taxon>
        <taxon>Trichostrongylidae</taxon>
        <taxon>Trichostrongylus</taxon>
    </lineage>
</organism>
<protein>
    <submittedName>
        <fullName evidence="2">Uncharacterized protein</fullName>
    </submittedName>
</protein>
<accession>A0AAN8ESY6</accession>
<name>A0AAN8ESY6_TRICO</name>